<organism evidence="13 14">
    <name type="scientific">Candidatus Thiodiazotropha endolucinida</name>
    <dbReference type="NCBI Taxonomy" id="1655433"/>
    <lineage>
        <taxon>Bacteria</taxon>
        <taxon>Pseudomonadati</taxon>
        <taxon>Pseudomonadota</taxon>
        <taxon>Gammaproteobacteria</taxon>
        <taxon>Chromatiales</taxon>
        <taxon>Sedimenticolaceae</taxon>
        <taxon>Candidatus Thiodiazotropha</taxon>
    </lineage>
</organism>
<dbReference type="GO" id="GO:0004252">
    <property type="term" value="F:serine-type endopeptidase activity"/>
    <property type="evidence" value="ECO:0007669"/>
    <property type="project" value="InterPro"/>
</dbReference>
<evidence type="ECO:0000313" key="14">
    <source>
        <dbReference type="Proteomes" id="UP000094769"/>
    </source>
</evidence>
<dbReference type="NCBIfam" id="NF008745">
    <property type="entry name" value="PRK11778.1"/>
    <property type="match status" value="1"/>
</dbReference>
<keyword evidence="9 10" id="KW-0472">Membrane</keyword>
<dbReference type="GO" id="GO:0005886">
    <property type="term" value="C:plasma membrane"/>
    <property type="evidence" value="ECO:0007669"/>
    <property type="project" value="UniProtKB-SubCell"/>
</dbReference>
<comment type="similarity">
    <text evidence="2">Belongs to the peptidase S49 family.</text>
</comment>
<dbReference type="CDD" id="cd07023">
    <property type="entry name" value="S49_Sppa_N_C"/>
    <property type="match status" value="1"/>
</dbReference>
<keyword evidence="7" id="KW-0720">Serine protease</keyword>
<evidence type="ECO:0000256" key="8">
    <source>
        <dbReference type="ARBA" id="ARBA00022989"/>
    </source>
</evidence>
<comment type="subcellular location">
    <subcellularLocation>
        <location evidence="1">Cell membrane</location>
    </subcellularLocation>
</comment>
<dbReference type="GO" id="GO:0006508">
    <property type="term" value="P:proteolysis"/>
    <property type="evidence" value="ECO:0007669"/>
    <property type="project" value="UniProtKB-KW"/>
</dbReference>
<accession>A0A7Z0VIV2</accession>
<dbReference type="AlphaFoldDB" id="A0A7Z0VIV2"/>
<evidence type="ECO:0000256" key="6">
    <source>
        <dbReference type="ARBA" id="ARBA00022801"/>
    </source>
</evidence>
<keyword evidence="14" id="KW-1185">Reference proteome</keyword>
<dbReference type="OrthoDB" id="5614232at2"/>
<protein>
    <submittedName>
        <fullName evidence="13">Putative protease SohB</fullName>
        <ecNumber evidence="13">3.4.21.-</ecNumber>
    </submittedName>
</protein>
<comment type="caution">
    <text evidence="13">The sequence shown here is derived from an EMBL/GenBank/DDBJ whole genome shotgun (WGS) entry which is preliminary data.</text>
</comment>
<dbReference type="InterPro" id="IPR002142">
    <property type="entry name" value="Peptidase_S49"/>
</dbReference>
<keyword evidence="6 13" id="KW-0378">Hydrolase</keyword>
<dbReference type="InterPro" id="IPR047272">
    <property type="entry name" value="S49_SppA_C"/>
</dbReference>
<evidence type="ECO:0000256" key="9">
    <source>
        <dbReference type="ARBA" id="ARBA00023136"/>
    </source>
</evidence>
<gene>
    <name evidence="13" type="primary">sohB</name>
    <name evidence="13" type="ORF">CODIS_34800</name>
</gene>
<dbReference type="RefSeq" id="WP_069127219.1">
    <property type="nucleotide sequence ID" value="NZ_MARB01000024.1"/>
</dbReference>
<dbReference type="SUPFAM" id="SSF52096">
    <property type="entry name" value="ClpP/crotonase"/>
    <property type="match status" value="1"/>
</dbReference>
<dbReference type="Proteomes" id="UP000094769">
    <property type="component" value="Unassembled WGS sequence"/>
</dbReference>
<dbReference type="Pfam" id="PF08496">
    <property type="entry name" value="Peptidase_S49_N"/>
    <property type="match status" value="1"/>
</dbReference>
<feature type="domain" description="Peptidase S49" evidence="11">
    <location>
        <begin position="156"/>
        <end position="305"/>
    </location>
</feature>
<evidence type="ECO:0000256" key="10">
    <source>
        <dbReference type="SAM" id="Phobius"/>
    </source>
</evidence>
<dbReference type="Gene3D" id="3.90.226.10">
    <property type="entry name" value="2-enoyl-CoA Hydratase, Chain A, domain 1"/>
    <property type="match status" value="1"/>
</dbReference>
<reference evidence="13 14" key="1">
    <citation type="submission" date="2016-06" db="EMBL/GenBank/DDBJ databases">
        <title>Genome sequence of endosymbiont of Candidatus Endolucinida thiodiazotropha.</title>
        <authorList>
            <person name="Poehlein A."/>
            <person name="Koenig S."/>
            <person name="Heiden S.E."/>
            <person name="Thuermer A."/>
            <person name="Voget S."/>
            <person name="Daniel R."/>
            <person name="Markert S."/>
            <person name="Gros O."/>
            <person name="Schweder T."/>
        </authorList>
    </citation>
    <scope>NUCLEOTIDE SEQUENCE [LARGE SCALE GENOMIC DNA]</scope>
    <source>
        <strain evidence="13 14">COS</strain>
    </source>
</reference>
<evidence type="ECO:0000256" key="5">
    <source>
        <dbReference type="ARBA" id="ARBA00022692"/>
    </source>
</evidence>
<evidence type="ECO:0000256" key="2">
    <source>
        <dbReference type="ARBA" id="ARBA00008683"/>
    </source>
</evidence>
<dbReference type="PANTHER" id="PTHR42987">
    <property type="entry name" value="PEPTIDASE S49"/>
    <property type="match status" value="1"/>
</dbReference>
<keyword evidence="8 10" id="KW-1133">Transmembrane helix</keyword>
<feature type="domain" description="Peptidase S49 N-terminal proteobacteria" evidence="12">
    <location>
        <begin position="2"/>
        <end position="153"/>
    </location>
</feature>
<evidence type="ECO:0000259" key="12">
    <source>
        <dbReference type="Pfam" id="PF08496"/>
    </source>
</evidence>
<dbReference type="EC" id="3.4.21.-" evidence="13"/>
<feature type="transmembrane region" description="Helical" evidence="10">
    <location>
        <begin position="12"/>
        <end position="32"/>
    </location>
</feature>
<dbReference type="InterPro" id="IPR013703">
    <property type="entry name" value="Peptidase_S49_N_proteobac"/>
</dbReference>
<name>A0A7Z0VIV2_9GAMM</name>
<dbReference type="EMBL" id="MARB01000024">
    <property type="protein sequence ID" value="ODJ86285.1"/>
    <property type="molecule type" value="Genomic_DNA"/>
</dbReference>
<evidence type="ECO:0000256" key="4">
    <source>
        <dbReference type="ARBA" id="ARBA00022670"/>
    </source>
</evidence>
<dbReference type="Pfam" id="PF01343">
    <property type="entry name" value="Peptidase_S49"/>
    <property type="match status" value="1"/>
</dbReference>
<dbReference type="InterPro" id="IPR029045">
    <property type="entry name" value="ClpP/crotonase-like_dom_sf"/>
</dbReference>
<evidence type="ECO:0000259" key="11">
    <source>
        <dbReference type="Pfam" id="PF01343"/>
    </source>
</evidence>
<keyword evidence="4 13" id="KW-0645">Protease</keyword>
<evidence type="ECO:0000256" key="3">
    <source>
        <dbReference type="ARBA" id="ARBA00022475"/>
    </source>
</evidence>
<evidence type="ECO:0000313" key="13">
    <source>
        <dbReference type="EMBL" id="ODJ86285.1"/>
    </source>
</evidence>
<keyword evidence="3" id="KW-1003">Cell membrane</keyword>
<keyword evidence="5 10" id="KW-0812">Transmembrane</keyword>
<proteinExistence type="inferred from homology"/>
<evidence type="ECO:0000256" key="7">
    <source>
        <dbReference type="ARBA" id="ARBA00022825"/>
    </source>
</evidence>
<dbReference type="PANTHER" id="PTHR42987:SF4">
    <property type="entry name" value="PROTEASE SOHB-RELATED"/>
    <property type="match status" value="1"/>
</dbReference>
<evidence type="ECO:0000256" key="1">
    <source>
        <dbReference type="ARBA" id="ARBA00004236"/>
    </source>
</evidence>
<sequence>MEFVTDYSLFLAKSITVVLAILAVVGGIIALAGRGRPRNKQRLEVKYLNRDYDDLAHALKAAMLPKKAFKQIHKTRKHDLKKSRKLGPDARSKDKKRVFVLNFHGDIRASAVASLREEITVILSVARPEDEVVLRLESSGGLVHAYGLAASQLTRLKDKNIRLTIAVDKVAASGGYLMACVADHIIAAPFAVVGSIGVLAQLPNFNRFLKRHDIDFEQFTAGEYKRTVTLFGENTDKDRDKFREEIDEAHRLFKAFIKTQRSELDIETVATGEHWYGTKALELKLVDKLCTSDDYLLDARKAAELYQVSFRPHKPLIDRLSSLASIFDKGLLGRGRSGFGVHEIE</sequence>
<dbReference type="Gene3D" id="6.20.330.10">
    <property type="match status" value="1"/>
</dbReference>